<gene>
    <name evidence="5" type="ORF">DLSSTS7063_02389</name>
    <name evidence="4" type="ORF">DXB16_09320</name>
    <name evidence="3" type="ORF">ERS852526_01759</name>
</gene>
<proteinExistence type="predicted"/>
<evidence type="ECO:0000313" key="5">
    <source>
        <dbReference type="EMBL" id="VUX17361.1"/>
    </source>
</evidence>
<keyword evidence="1" id="KW-1133">Transmembrane helix</keyword>
<feature type="domain" description="Sigma factor regulator N-terminal" evidence="2">
    <location>
        <begin position="7"/>
        <end position="56"/>
    </location>
</feature>
<reference evidence="5 8" key="3">
    <citation type="submission" date="2019-07" db="EMBL/GenBank/DDBJ databases">
        <authorList>
            <person name="Hibberd C M."/>
            <person name="Gehrig L. J."/>
            <person name="Chang H.-W."/>
            <person name="Venkatesh S."/>
        </authorList>
    </citation>
    <scope>NUCLEOTIDE SEQUENCE [LARGE SCALE GENOMIC DNA]</scope>
    <source>
        <strain evidence="5">Dorea_longicatena_SSTS_Bg7063</strain>
    </source>
</reference>
<feature type="transmembrane region" description="Helical" evidence="1">
    <location>
        <begin position="12"/>
        <end position="37"/>
    </location>
</feature>
<evidence type="ECO:0000313" key="4">
    <source>
        <dbReference type="EMBL" id="RGO31909.1"/>
    </source>
</evidence>
<dbReference type="Proteomes" id="UP000398619">
    <property type="component" value="Unassembled WGS sequence"/>
</dbReference>
<dbReference type="Proteomes" id="UP000261285">
    <property type="component" value="Unassembled WGS sequence"/>
</dbReference>
<evidence type="ECO:0000313" key="7">
    <source>
        <dbReference type="Proteomes" id="UP000261285"/>
    </source>
</evidence>
<dbReference type="AlphaFoldDB" id="A0A174QAA3"/>
<dbReference type="OrthoDB" id="9815367at2"/>
<dbReference type="RefSeq" id="WP_028086577.1">
    <property type="nucleotide sequence ID" value="NZ_AP031429.1"/>
</dbReference>
<dbReference type="PROSITE" id="PS51257">
    <property type="entry name" value="PROKAR_LIPOPROTEIN"/>
    <property type="match status" value="1"/>
</dbReference>
<evidence type="ECO:0000259" key="2">
    <source>
        <dbReference type="Pfam" id="PF13800"/>
    </source>
</evidence>
<accession>A0A174QAA3</accession>
<dbReference type="EMBL" id="CZAY01000012">
    <property type="protein sequence ID" value="CUP70123.1"/>
    <property type="molecule type" value="Genomic_DNA"/>
</dbReference>
<evidence type="ECO:0000313" key="6">
    <source>
        <dbReference type="Proteomes" id="UP000095485"/>
    </source>
</evidence>
<name>A0A174QAA3_9FIRM</name>
<reference evidence="3 6" key="1">
    <citation type="submission" date="2015-09" db="EMBL/GenBank/DDBJ databases">
        <authorList>
            <consortium name="Pathogen Informatics"/>
        </authorList>
    </citation>
    <scope>NUCLEOTIDE SEQUENCE [LARGE SCALE GENOMIC DNA]</scope>
    <source>
        <strain evidence="3 6">2789STDY5834914</strain>
    </source>
</reference>
<reference evidence="4 7" key="2">
    <citation type="submission" date="2018-08" db="EMBL/GenBank/DDBJ databases">
        <title>A genome reference for cultivated species of the human gut microbiota.</title>
        <authorList>
            <person name="Zou Y."/>
            <person name="Xue W."/>
            <person name="Luo G."/>
        </authorList>
    </citation>
    <scope>NUCLEOTIDE SEQUENCE [LARGE SCALE GENOMIC DNA]</scope>
    <source>
        <strain evidence="4 7">OM02-16</strain>
    </source>
</reference>
<organism evidence="3 6">
    <name type="scientific">Dorea longicatena</name>
    <dbReference type="NCBI Taxonomy" id="88431"/>
    <lineage>
        <taxon>Bacteria</taxon>
        <taxon>Bacillati</taxon>
        <taxon>Bacillota</taxon>
        <taxon>Clostridia</taxon>
        <taxon>Lachnospirales</taxon>
        <taxon>Lachnospiraceae</taxon>
        <taxon>Dorea</taxon>
    </lineage>
</organism>
<evidence type="ECO:0000313" key="3">
    <source>
        <dbReference type="EMBL" id="CUP70123.1"/>
    </source>
</evidence>
<dbReference type="EMBL" id="QSVN01000009">
    <property type="protein sequence ID" value="RGO31909.1"/>
    <property type="molecule type" value="Genomic_DNA"/>
</dbReference>
<dbReference type="GeneID" id="96229047"/>
<evidence type="ECO:0000313" key="8">
    <source>
        <dbReference type="Proteomes" id="UP000398619"/>
    </source>
</evidence>
<dbReference type="InterPro" id="IPR029101">
    <property type="entry name" value="Sigma_reg_N"/>
</dbReference>
<evidence type="ECO:0000256" key="1">
    <source>
        <dbReference type="SAM" id="Phobius"/>
    </source>
</evidence>
<protein>
    <recommendedName>
        <fullName evidence="2">Sigma factor regulator N-terminal domain-containing protein</fullName>
    </recommendedName>
</protein>
<keyword evidence="1" id="KW-0472">Membrane</keyword>
<sequence>MQRFIRERKTSYLRNVIISVLIFLLIFAGFGCGLTAMNKKMDQEEMQTLQNAITRSVTTCYTLEGSYPQSLGYLKKHYGLHYDENKYFVDYQPLGANIMPDITIIRKEADHR</sequence>
<keyword evidence="1" id="KW-0812">Transmembrane</keyword>
<dbReference type="EMBL" id="CABHNM010000054">
    <property type="protein sequence ID" value="VUX17361.1"/>
    <property type="molecule type" value="Genomic_DNA"/>
</dbReference>
<dbReference type="Pfam" id="PF13800">
    <property type="entry name" value="Sigma_reg_N"/>
    <property type="match status" value="1"/>
</dbReference>
<dbReference type="Proteomes" id="UP000095485">
    <property type="component" value="Unassembled WGS sequence"/>
</dbReference>